<evidence type="ECO:0000313" key="2">
    <source>
        <dbReference type="EMBL" id="HHE04764.1"/>
    </source>
</evidence>
<comment type="caution">
    <text evidence="2">The sequence shown here is derived from an EMBL/GenBank/DDBJ whole genome shotgun (WGS) entry which is preliminary data.</text>
</comment>
<reference evidence="2" key="1">
    <citation type="journal article" date="2020" name="mSystems">
        <title>Genome- and Community-Level Interaction Insights into Carbon Utilization and Element Cycling Functions of Hydrothermarchaeota in Hydrothermal Sediment.</title>
        <authorList>
            <person name="Zhou Z."/>
            <person name="Liu Y."/>
            <person name="Xu W."/>
            <person name="Pan J."/>
            <person name="Luo Z.H."/>
            <person name="Li M."/>
        </authorList>
    </citation>
    <scope>NUCLEOTIDE SEQUENCE [LARGE SCALE GENOMIC DNA]</scope>
    <source>
        <strain evidence="2">HyVt-74</strain>
    </source>
</reference>
<dbReference type="Pfam" id="PF22746">
    <property type="entry name" value="SHOCT-like_DUF2089-C"/>
    <property type="match status" value="1"/>
</dbReference>
<organism evidence="2">
    <name type="scientific">candidate division WOR-3 bacterium</name>
    <dbReference type="NCBI Taxonomy" id="2052148"/>
    <lineage>
        <taxon>Bacteria</taxon>
        <taxon>Bacteria division WOR-3</taxon>
    </lineage>
</organism>
<protein>
    <recommendedName>
        <fullName evidence="1">YvlB/LiaX N-terminal domain-containing protein</fullName>
    </recommendedName>
</protein>
<proteinExistence type="predicted"/>
<accession>A0A7C5DEW8</accession>
<name>A0A7C5DEW8_UNCW3</name>
<dbReference type="Proteomes" id="UP000886110">
    <property type="component" value="Unassembled WGS sequence"/>
</dbReference>
<sequence>MSDNRLKILKMLEEGKINAEEAYKLLSSSKEKKAHHLIIRVKEEGGENVNVKIPLNLAKTITKIVGNIKGIIPEETQKKLKEKGVEISDILEGLSDMIPEEPTTLVEVNSDDESVYIGVE</sequence>
<evidence type="ECO:0000259" key="1">
    <source>
        <dbReference type="Pfam" id="PF22746"/>
    </source>
</evidence>
<feature type="domain" description="YvlB/LiaX N-terminal" evidence="1">
    <location>
        <begin position="4"/>
        <end position="33"/>
    </location>
</feature>
<gene>
    <name evidence="2" type="ORF">ENL19_01720</name>
</gene>
<dbReference type="EMBL" id="DRTB01000126">
    <property type="protein sequence ID" value="HHE04764.1"/>
    <property type="molecule type" value="Genomic_DNA"/>
</dbReference>
<dbReference type="AlphaFoldDB" id="A0A7C5DEW8"/>
<dbReference type="InterPro" id="IPR053959">
    <property type="entry name" value="YvlB/LiaX_N"/>
</dbReference>